<accession>A0A1A8GVQ4</accession>
<evidence type="ECO:0000256" key="1">
    <source>
        <dbReference type="SAM" id="Phobius"/>
    </source>
</evidence>
<dbReference type="InterPro" id="IPR036116">
    <property type="entry name" value="FN3_sf"/>
</dbReference>
<sequence length="278" mass="30845">MFVSTWKELLELERSPERKQTHPSATNRMDPLLRNLTALLLFVLPLLNTYLSTHAATISPPPTRRRIIHLAPMGSDDDYEDYEEEIFSRVLSSSMKTPLLRSELCNYDPCKENQEPCNVLKAQTGCLCPGRSGVDQPPHAPRIQTLMPVTEGDNTGDIEVRWCAPSSVVSAYRVSVEGREGNLLEFGDSSRLGLVGPLEVGTKVCVQAVNSAGQSSPSEFSCMRYTHSESSDHKLLTWIIVGGVALVLLLVAAVVTICKCQKTMWRRHEELGNLSYSK</sequence>
<dbReference type="AlphaFoldDB" id="A0A1A8GVQ4"/>
<keyword evidence="1" id="KW-0812">Transmembrane</keyword>
<name>A0A1A8GVQ4_9TELE</name>
<dbReference type="SUPFAM" id="SSF49265">
    <property type="entry name" value="Fibronectin type III"/>
    <property type="match status" value="1"/>
</dbReference>
<keyword evidence="1" id="KW-1133">Transmembrane helix</keyword>
<reference evidence="2" key="1">
    <citation type="submission" date="2016-05" db="EMBL/GenBank/DDBJ databases">
        <authorList>
            <person name="Lavstsen T."/>
            <person name="Jespersen J.S."/>
        </authorList>
    </citation>
    <scope>NUCLEOTIDE SEQUENCE</scope>
    <source>
        <tissue evidence="2">Brain</tissue>
    </source>
</reference>
<gene>
    <name evidence="2" type="primary">FP245511.1</name>
</gene>
<proteinExistence type="predicted"/>
<reference evidence="2" key="2">
    <citation type="submission" date="2016-06" db="EMBL/GenBank/DDBJ databases">
        <title>The genome of a short-lived fish provides insights into sex chromosome evolution and the genetic control of aging.</title>
        <authorList>
            <person name="Reichwald K."/>
            <person name="Felder M."/>
            <person name="Petzold A."/>
            <person name="Koch P."/>
            <person name="Groth M."/>
            <person name="Platzer M."/>
        </authorList>
    </citation>
    <scope>NUCLEOTIDE SEQUENCE</scope>
    <source>
        <tissue evidence="2">Brain</tissue>
    </source>
</reference>
<evidence type="ECO:0000313" key="2">
    <source>
        <dbReference type="EMBL" id="SBQ74570.1"/>
    </source>
</evidence>
<dbReference type="EMBL" id="HAEC01006432">
    <property type="protein sequence ID" value="SBQ74570.1"/>
    <property type="molecule type" value="Transcribed_RNA"/>
</dbReference>
<organism evidence="2">
    <name type="scientific">Nothobranchius korthausae</name>
    <dbReference type="NCBI Taxonomy" id="1143690"/>
    <lineage>
        <taxon>Eukaryota</taxon>
        <taxon>Metazoa</taxon>
        <taxon>Chordata</taxon>
        <taxon>Craniata</taxon>
        <taxon>Vertebrata</taxon>
        <taxon>Euteleostomi</taxon>
        <taxon>Actinopterygii</taxon>
        <taxon>Neopterygii</taxon>
        <taxon>Teleostei</taxon>
        <taxon>Neoteleostei</taxon>
        <taxon>Acanthomorphata</taxon>
        <taxon>Ovalentaria</taxon>
        <taxon>Atherinomorphae</taxon>
        <taxon>Cyprinodontiformes</taxon>
        <taxon>Nothobranchiidae</taxon>
        <taxon>Nothobranchius</taxon>
    </lineage>
</organism>
<feature type="transmembrane region" description="Helical" evidence="1">
    <location>
        <begin position="235"/>
        <end position="258"/>
    </location>
</feature>
<keyword evidence="1" id="KW-0472">Membrane</keyword>
<protein>
    <submittedName>
        <fullName evidence="2">Uncharacterized protein</fullName>
    </submittedName>
</protein>